<feature type="compositionally biased region" description="Polar residues" evidence="1">
    <location>
        <begin position="164"/>
        <end position="175"/>
    </location>
</feature>
<dbReference type="AlphaFoldDB" id="A0A9Q0MUY5"/>
<feature type="compositionally biased region" description="Low complexity" evidence="1">
    <location>
        <begin position="72"/>
        <end position="86"/>
    </location>
</feature>
<evidence type="ECO:0000313" key="2">
    <source>
        <dbReference type="EMBL" id="KAJ6637569.1"/>
    </source>
</evidence>
<dbReference type="OrthoDB" id="7415886at2759"/>
<reference evidence="2" key="1">
    <citation type="submission" date="2022-07" db="EMBL/GenBank/DDBJ databases">
        <authorList>
            <person name="Trinca V."/>
            <person name="Uliana J.V.C."/>
            <person name="Torres T.T."/>
            <person name="Ward R.J."/>
            <person name="Monesi N."/>
        </authorList>
    </citation>
    <scope>NUCLEOTIDE SEQUENCE</scope>
    <source>
        <strain evidence="2">HSMRA1968</strain>
        <tissue evidence="2">Whole embryos</tissue>
    </source>
</reference>
<feature type="compositionally biased region" description="Basic residues" evidence="1">
    <location>
        <begin position="106"/>
        <end position="121"/>
    </location>
</feature>
<protein>
    <submittedName>
        <fullName evidence="2">Uncharacterized protein</fullName>
    </submittedName>
</protein>
<dbReference type="EMBL" id="WJQU01000003">
    <property type="protein sequence ID" value="KAJ6637569.1"/>
    <property type="molecule type" value="Genomic_DNA"/>
</dbReference>
<proteinExistence type="predicted"/>
<evidence type="ECO:0000313" key="3">
    <source>
        <dbReference type="Proteomes" id="UP001151699"/>
    </source>
</evidence>
<accession>A0A9Q0MUY5</accession>
<feature type="compositionally biased region" description="Basic and acidic residues" evidence="1">
    <location>
        <begin position="135"/>
        <end position="162"/>
    </location>
</feature>
<feature type="compositionally biased region" description="Basic and acidic residues" evidence="1">
    <location>
        <begin position="37"/>
        <end position="57"/>
    </location>
</feature>
<comment type="caution">
    <text evidence="2">The sequence shown here is derived from an EMBL/GenBank/DDBJ whole genome shotgun (WGS) entry which is preliminary data.</text>
</comment>
<gene>
    <name evidence="2" type="ORF">Bhyg_10300</name>
</gene>
<keyword evidence="3" id="KW-1185">Reference proteome</keyword>
<feature type="region of interest" description="Disordered" evidence="1">
    <location>
        <begin position="1"/>
        <end position="188"/>
    </location>
</feature>
<feature type="compositionally biased region" description="Polar residues" evidence="1">
    <location>
        <begin position="1"/>
        <end position="19"/>
    </location>
</feature>
<name>A0A9Q0MUY5_9DIPT</name>
<organism evidence="2 3">
    <name type="scientific">Pseudolycoriella hygida</name>
    <dbReference type="NCBI Taxonomy" id="35572"/>
    <lineage>
        <taxon>Eukaryota</taxon>
        <taxon>Metazoa</taxon>
        <taxon>Ecdysozoa</taxon>
        <taxon>Arthropoda</taxon>
        <taxon>Hexapoda</taxon>
        <taxon>Insecta</taxon>
        <taxon>Pterygota</taxon>
        <taxon>Neoptera</taxon>
        <taxon>Endopterygota</taxon>
        <taxon>Diptera</taxon>
        <taxon>Nematocera</taxon>
        <taxon>Sciaroidea</taxon>
        <taxon>Sciaridae</taxon>
        <taxon>Pseudolycoriella</taxon>
    </lineage>
</organism>
<sequence>MSTNVSLESGSSSQQQPTGLTKDDTSYATVVLSLKSQPRDQEKNDNNKENIKKDVNHIDASSKQIDVLAAAQSNQQQPQPSTTSSSDDVDQNNFDDDDLFTPVVSHNRKERRNGRKDKPKNRQLSGSSRPRPRVVKSENRERRDNNKKDGRDRAEAGKDVATKIENQTENATCKSGNEEETDSEPVKFVEAPIPKVNAWKELSRGINKKLV</sequence>
<evidence type="ECO:0000256" key="1">
    <source>
        <dbReference type="SAM" id="MobiDB-lite"/>
    </source>
</evidence>
<feature type="compositionally biased region" description="Acidic residues" evidence="1">
    <location>
        <begin position="87"/>
        <end position="99"/>
    </location>
</feature>
<dbReference type="Proteomes" id="UP001151699">
    <property type="component" value="Chromosome X"/>
</dbReference>